<evidence type="ECO:0000259" key="5">
    <source>
        <dbReference type="Pfam" id="PF03446"/>
    </source>
</evidence>
<keyword evidence="8" id="KW-1185">Reference proteome</keyword>
<feature type="active site" evidence="4">
    <location>
        <position position="166"/>
    </location>
</feature>
<dbReference type="GO" id="GO:0051287">
    <property type="term" value="F:NAD binding"/>
    <property type="evidence" value="ECO:0007669"/>
    <property type="project" value="InterPro"/>
</dbReference>
<protein>
    <submittedName>
        <fullName evidence="7">3-hydroxyisobutyrate dehydrogenase-like beta-hydroxyacid dehydrogenase</fullName>
    </submittedName>
</protein>
<dbReference type="InterPro" id="IPR008927">
    <property type="entry name" value="6-PGluconate_DH-like_C_sf"/>
</dbReference>
<gene>
    <name evidence="7" type="ORF">BKA15_004808</name>
</gene>
<comment type="similarity">
    <text evidence="1">Belongs to the HIBADH-related family.</text>
</comment>
<name>A0A7Y9IAY0_9ACTN</name>
<evidence type="ECO:0000313" key="8">
    <source>
        <dbReference type="Proteomes" id="UP000569914"/>
    </source>
</evidence>
<dbReference type="InterPro" id="IPR029154">
    <property type="entry name" value="HIBADH-like_NADP-bd"/>
</dbReference>
<proteinExistence type="inferred from homology"/>
<dbReference type="InterPro" id="IPR036291">
    <property type="entry name" value="NAD(P)-bd_dom_sf"/>
</dbReference>
<reference evidence="7 8" key="1">
    <citation type="submission" date="2020-07" db="EMBL/GenBank/DDBJ databases">
        <title>Sequencing the genomes of 1000 actinobacteria strains.</title>
        <authorList>
            <person name="Klenk H.-P."/>
        </authorList>
    </citation>
    <scope>NUCLEOTIDE SEQUENCE [LARGE SCALE GENOMIC DNA]</scope>
    <source>
        <strain evidence="7 8">DSM 22083</strain>
    </source>
</reference>
<evidence type="ECO:0000256" key="1">
    <source>
        <dbReference type="ARBA" id="ARBA00009080"/>
    </source>
</evidence>
<evidence type="ECO:0000259" key="6">
    <source>
        <dbReference type="Pfam" id="PF14833"/>
    </source>
</evidence>
<dbReference type="PANTHER" id="PTHR43060">
    <property type="entry name" value="3-HYDROXYISOBUTYRATE DEHYDROGENASE-LIKE 1, MITOCHONDRIAL-RELATED"/>
    <property type="match status" value="1"/>
</dbReference>
<dbReference type="RefSeq" id="WP_179755001.1">
    <property type="nucleotide sequence ID" value="NZ_JACCBU010000001.1"/>
</dbReference>
<dbReference type="InterPro" id="IPR013328">
    <property type="entry name" value="6PGD_dom2"/>
</dbReference>
<sequence>MEPVGLIGLGNVGGRMARSLLDAGVELHVHDVDQEASAAVREAGAVGHDTASDLARAVPIVLLSLPNADIVDRVVLGPGGVLEAMAAGSILVDMSTNRPDRTLALLARATERAVRTLDAPISFGGRGMIVFAGGDPADYAEVAPIFDVVAFRHYHVGDHGQGQYVKLIQNLLSGIAIGAAAEAVAFGQRAGVDLDRMLEALRWTGAYSGALAGSRRMVDRDYGSSRTLGMHVKDLGYVLAMAEQLGATMPFAERVHDVFRGVYENGDPGWTQAAVIEWFDPVTPASAP</sequence>
<feature type="domain" description="6-phosphogluconate dehydrogenase NADP-binding" evidence="5">
    <location>
        <begin position="4"/>
        <end position="157"/>
    </location>
</feature>
<dbReference type="InterPro" id="IPR006115">
    <property type="entry name" value="6PGDH_NADP-bd"/>
</dbReference>
<dbReference type="EMBL" id="JACCBU010000001">
    <property type="protein sequence ID" value="NYE73479.1"/>
    <property type="molecule type" value="Genomic_DNA"/>
</dbReference>
<dbReference type="Gene3D" id="3.40.50.720">
    <property type="entry name" value="NAD(P)-binding Rossmann-like Domain"/>
    <property type="match status" value="1"/>
</dbReference>
<dbReference type="Proteomes" id="UP000569914">
    <property type="component" value="Unassembled WGS sequence"/>
</dbReference>
<dbReference type="Gene3D" id="1.10.1040.10">
    <property type="entry name" value="N-(1-d-carboxylethyl)-l-norvaline Dehydrogenase, domain 2"/>
    <property type="match status" value="1"/>
</dbReference>
<comment type="caution">
    <text evidence="7">The sequence shown here is derived from an EMBL/GenBank/DDBJ whole genome shotgun (WGS) entry which is preliminary data.</text>
</comment>
<dbReference type="GO" id="GO:0050661">
    <property type="term" value="F:NADP binding"/>
    <property type="evidence" value="ECO:0007669"/>
    <property type="project" value="InterPro"/>
</dbReference>
<dbReference type="PIRSF" id="PIRSF000103">
    <property type="entry name" value="HIBADH"/>
    <property type="match status" value="1"/>
</dbReference>
<dbReference type="SUPFAM" id="SSF51735">
    <property type="entry name" value="NAD(P)-binding Rossmann-fold domains"/>
    <property type="match status" value="1"/>
</dbReference>
<dbReference type="AlphaFoldDB" id="A0A7Y9IAY0"/>
<evidence type="ECO:0000256" key="4">
    <source>
        <dbReference type="PIRSR" id="PIRSR000103-1"/>
    </source>
</evidence>
<feature type="domain" description="3-hydroxyisobutyrate dehydrogenase-like NAD-binding" evidence="6">
    <location>
        <begin position="160"/>
        <end position="278"/>
    </location>
</feature>
<accession>A0A7Y9IAY0</accession>
<dbReference type="Pfam" id="PF03446">
    <property type="entry name" value="NAD_binding_2"/>
    <property type="match status" value="1"/>
</dbReference>
<dbReference type="GO" id="GO:0016491">
    <property type="term" value="F:oxidoreductase activity"/>
    <property type="evidence" value="ECO:0007669"/>
    <property type="project" value="UniProtKB-KW"/>
</dbReference>
<organism evidence="7 8">
    <name type="scientific">Microlunatus parietis</name>
    <dbReference type="NCBI Taxonomy" id="682979"/>
    <lineage>
        <taxon>Bacteria</taxon>
        <taxon>Bacillati</taxon>
        <taxon>Actinomycetota</taxon>
        <taxon>Actinomycetes</taxon>
        <taxon>Propionibacteriales</taxon>
        <taxon>Propionibacteriaceae</taxon>
        <taxon>Microlunatus</taxon>
    </lineage>
</organism>
<keyword evidence="2" id="KW-0560">Oxidoreductase</keyword>
<keyword evidence="3" id="KW-0520">NAD</keyword>
<dbReference type="Pfam" id="PF14833">
    <property type="entry name" value="NAD_binding_11"/>
    <property type="match status" value="1"/>
</dbReference>
<dbReference type="SUPFAM" id="SSF48179">
    <property type="entry name" value="6-phosphogluconate dehydrogenase C-terminal domain-like"/>
    <property type="match status" value="1"/>
</dbReference>
<dbReference type="PANTHER" id="PTHR43060:SF15">
    <property type="entry name" value="3-HYDROXYISOBUTYRATE DEHYDROGENASE-LIKE 1, MITOCHONDRIAL-RELATED"/>
    <property type="match status" value="1"/>
</dbReference>
<evidence type="ECO:0000256" key="3">
    <source>
        <dbReference type="ARBA" id="ARBA00023027"/>
    </source>
</evidence>
<dbReference type="InterPro" id="IPR015815">
    <property type="entry name" value="HIBADH-related"/>
</dbReference>
<evidence type="ECO:0000256" key="2">
    <source>
        <dbReference type="ARBA" id="ARBA00023002"/>
    </source>
</evidence>
<evidence type="ECO:0000313" key="7">
    <source>
        <dbReference type="EMBL" id="NYE73479.1"/>
    </source>
</evidence>